<dbReference type="Proteomes" id="UP000013827">
    <property type="component" value="Unassembled WGS sequence"/>
</dbReference>
<dbReference type="RefSeq" id="XP_005764657.1">
    <property type="nucleotide sequence ID" value="XM_005764600.1"/>
</dbReference>
<reference evidence="1" key="2">
    <citation type="submission" date="2024-10" db="UniProtKB">
        <authorList>
            <consortium name="EnsemblProtists"/>
        </authorList>
    </citation>
    <scope>IDENTIFICATION</scope>
</reference>
<proteinExistence type="predicted"/>
<dbReference type="PaxDb" id="2903-EOD12228"/>
<organism evidence="1 2">
    <name type="scientific">Emiliania huxleyi (strain CCMP1516)</name>
    <dbReference type="NCBI Taxonomy" id="280463"/>
    <lineage>
        <taxon>Eukaryota</taxon>
        <taxon>Haptista</taxon>
        <taxon>Haptophyta</taxon>
        <taxon>Prymnesiophyceae</taxon>
        <taxon>Isochrysidales</taxon>
        <taxon>Noelaerhabdaceae</taxon>
        <taxon>Emiliania</taxon>
    </lineage>
</organism>
<dbReference type="GeneID" id="17258376"/>
<dbReference type="AlphaFoldDB" id="A0A0D3ILU3"/>
<dbReference type="EnsemblProtists" id="EOD12228">
    <property type="protein sequence ID" value="EOD12228"/>
    <property type="gene ID" value="EMIHUDRAFT_120183"/>
</dbReference>
<evidence type="ECO:0000313" key="1">
    <source>
        <dbReference type="EnsemblProtists" id="EOD12228"/>
    </source>
</evidence>
<dbReference type="KEGG" id="ehx:EMIHUDRAFT_120183"/>
<accession>A0A0D3ILU3</accession>
<evidence type="ECO:0008006" key="3">
    <source>
        <dbReference type="Google" id="ProtNLM"/>
    </source>
</evidence>
<protein>
    <recommendedName>
        <fullName evidence="3">START domain-containing protein</fullName>
    </recommendedName>
</protein>
<keyword evidence="2" id="KW-1185">Reference proteome</keyword>
<name>A0A0D3ILU3_EMIH1</name>
<dbReference type="HOGENOM" id="CLU_999039_0_0_1"/>
<sequence>MASHRIGARVAGLSPAQLCAIIEAQAGASAAALRVAEEHAARLVEQPEWVLSEVLLSPDLAPHILAQLPTTEHAVKGTCERCEPVERDVARWWLYKELAGDGVNTTSDTTDTTIAAAEKAFGVTVSRGAAGEHLFRNNAWSPLEYARNGSRDLYITEFRLERCSAYNTLVKYVLLPVLGRVAYRLLTTEYLETFGPCAAGPSASTVGDPIVAYVDERRRFVENGSSFGGAFPGELVLQTFVEGSPESGFVYVFDGAIRGRVRVTCKLSPGCWLCPCGCS</sequence>
<reference evidence="2" key="1">
    <citation type="journal article" date="2013" name="Nature">
        <title>Pan genome of the phytoplankton Emiliania underpins its global distribution.</title>
        <authorList>
            <person name="Read B.A."/>
            <person name="Kegel J."/>
            <person name="Klute M.J."/>
            <person name="Kuo A."/>
            <person name="Lefebvre S.C."/>
            <person name="Maumus F."/>
            <person name="Mayer C."/>
            <person name="Miller J."/>
            <person name="Monier A."/>
            <person name="Salamov A."/>
            <person name="Young J."/>
            <person name="Aguilar M."/>
            <person name="Claverie J.M."/>
            <person name="Frickenhaus S."/>
            <person name="Gonzalez K."/>
            <person name="Herman E.K."/>
            <person name="Lin Y.C."/>
            <person name="Napier J."/>
            <person name="Ogata H."/>
            <person name="Sarno A.F."/>
            <person name="Shmutz J."/>
            <person name="Schroeder D."/>
            <person name="de Vargas C."/>
            <person name="Verret F."/>
            <person name="von Dassow P."/>
            <person name="Valentin K."/>
            <person name="Van de Peer Y."/>
            <person name="Wheeler G."/>
            <person name="Dacks J.B."/>
            <person name="Delwiche C.F."/>
            <person name="Dyhrman S.T."/>
            <person name="Glockner G."/>
            <person name="John U."/>
            <person name="Richards T."/>
            <person name="Worden A.Z."/>
            <person name="Zhang X."/>
            <person name="Grigoriev I.V."/>
            <person name="Allen A.E."/>
            <person name="Bidle K."/>
            <person name="Borodovsky M."/>
            <person name="Bowler C."/>
            <person name="Brownlee C."/>
            <person name="Cock J.M."/>
            <person name="Elias M."/>
            <person name="Gladyshev V.N."/>
            <person name="Groth M."/>
            <person name="Guda C."/>
            <person name="Hadaegh A."/>
            <person name="Iglesias-Rodriguez M.D."/>
            <person name="Jenkins J."/>
            <person name="Jones B.M."/>
            <person name="Lawson T."/>
            <person name="Leese F."/>
            <person name="Lindquist E."/>
            <person name="Lobanov A."/>
            <person name="Lomsadze A."/>
            <person name="Malik S.B."/>
            <person name="Marsh M.E."/>
            <person name="Mackinder L."/>
            <person name="Mock T."/>
            <person name="Mueller-Roeber B."/>
            <person name="Pagarete A."/>
            <person name="Parker M."/>
            <person name="Probert I."/>
            <person name="Quesneville H."/>
            <person name="Raines C."/>
            <person name="Rensing S.A."/>
            <person name="Riano-Pachon D.M."/>
            <person name="Richier S."/>
            <person name="Rokitta S."/>
            <person name="Shiraiwa Y."/>
            <person name="Soanes D.M."/>
            <person name="van der Giezen M."/>
            <person name="Wahlund T.M."/>
            <person name="Williams B."/>
            <person name="Wilson W."/>
            <person name="Wolfe G."/>
            <person name="Wurch L.L."/>
        </authorList>
    </citation>
    <scope>NUCLEOTIDE SEQUENCE</scope>
</reference>
<evidence type="ECO:0000313" key="2">
    <source>
        <dbReference type="Proteomes" id="UP000013827"/>
    </source>
</evidence>